<dbReference type="InterPro" id="IPR009097">
    <property type="entry name" value="Cyclic_Pdiesterase"/>
</dbReference>
<dbReference type="Pfam" id="PF13563">
    <property type="entry name" value="2_5_RNA_ligase2"/>
    <property type="match status" value="1"/>
</dbReference>
<proteinExistence type="predicted"/>
<dbReference type="InterPro" id="IPR050580">
    <property type="entry name" value="2H_phosphoesterase_YjcG-like"/>
</dbReference>
<keyword evidence="1" id="KW-0436">Ligase</keyword>
<dbReference type="PANTHER" id="PTHR40037:SF1">
    <property type="entry name" value="PHOSPHOESTERASE SAOUHSC_00951-RELATED"/>
    <property type="match status" value="1"/>
</dbReference>
<evidence type="ECO:0000313" key="1">
    <source>
        <dbReference type="EMBL" id="CEP41754.1"/>
    </source>
</evidence>
<dbReference type="SUPFAM" id="SSF55144">
    <property type="entry name" value="LigT-like"/>
    <property type="match status" value="1"/>
</dbReference>
<dbReference type="Gene3D" id="3.90.1140.10">
    <property type="entry name" value="Cyclic phosphodiesterase"/>
    <property type="match status" value="1"/>
</dbReference>
<name>A0A0C7LJ78_PARSO</name>
<gene>
    <name evidence="1" type="ORF">R28058_32511</name>
</gene>
<dbReference type="PANTHER" id="PTHR40037">
    <property type="entry name" value="PHOSPHOESTERASE YJCG-RELATED"/>
    <property type="match status" value="1"/>
</dbReference>
<dbReference type="RefSeq" id="WP_055343251.1">
    <property type="nucleotide sequence ID" value="NZ_CEKZ01000027.1"/>
</dbReference>
<accession>A0A0C7LJ78</accession>
<evidence type="ECO:0000313" key="2">
    <source>
        <dbReference type="Proteomes" id="UP000049127"/>
    </source>
</evidence>
<dbReference type="AlphaFoldDB" id="A0A0C7LJ78"/>
<sequence length="177" mass="20688">MKNRCIMIFPKFNNIEIINGIRKQYDPLFEKVDPHITLVFPFESCISSQELQKHINHKLSNTKPFELTLQNIIKVSTDTGHYLFLEIVKGKEKLKVIHNNLYNSILEIYKPLWLSDVDFKPHITLGCFKSKEELESAYEMVKNIKNKFSTIVNKISVENIDKDDNSIIEMEINLTNS</sequence>
<dbReference type="GO" id="GO:0016874">
    <property type="term" value="F:ligase activity"/>
    <property type="evidence" value="ECO:0007669"/>
    <property type="project" value="UniProtKB-KW"/>
</dbReference>
<organism evidence="1 2">
    <name type="scientific">Paraclostridium sordellii</name>
    <name type="common">Clostridium sordellii</name>
    <dbReference type="NCBI Taxonomy" id="1505"/>
    <lineage>
        <taxon>Bacteria</taxon>
        <taxon>Bacillati</taxon>
        <taxon>Bacillota</taxon>
        <taxon>Clostridia</taxon>
        <taxon>Peptostreptococcales</taxon>
        <taxon>Peptostreptococcaceae</taxon>
        <taxon>Paraclostridium</taxon>
    </lineage>
</organism>
<reference evidence="1 2" key="1">
    <citation type="submission" date="2015-01" db="EMBL/GenBank/DDBJ databases">
        <authorList>
            <person name="Aslett A.Martin."/>
            <person name="De Silva Nishadi"/>
        </authorList>
    </citation>
    <scope>NUCLEOTIDE SEQUENCE [LARGE SCALE GENOMIC DNA]</scope>
    <source>
        <strain evidence="1 2">R28058</strain>
    </source>
</reference>
<dbReference type="Proteomes" id="UP000049127">
    <property type="component" value="Unassembled WGS sequence"/>
</dbReference>
<protein>
    <submittedName>
        <fullName evidence="1">2'-5' RNA ligase superfamily</fullName>
    </submittedName>
</protein>
<dbReference type="EMBL" id="CEKZ01000027">
    <property type="protein sequence ID" value="CEP41754.1"/>
    <property type="molecule type" value="Genomic_DNA"/>
</dbReference>
<dbReference type="OrthoDB" id="1524661at2"/>